<evidence type="ECO:0000313" key="2">
    <source>
        <dbReference type="Proteomes" id="UP001415857"/>
    </source>
</evidence>
<gene>
    <name evidence="1" type="ORF">L1049_007449</name>
</gene>
<reference evidence="1 2" key="1">
    <citation type="journal article" date="2024" name="Plant J.">
        <title>Genome sequences and population genomics reveal climatic adaptation and genomic divergence between two closely related sweetgum species.</title>
        <authorList>
            <person name="Xu W.Q."/>
            <person name="Ren C.Q."/>
            <person name="Zhang X.Y."/>
            <person name="Comes H.P."/>
            <person name="Liu X.H."/>
            <person name="Li Y.G."/>
            <person name="Kettle C.J."/>
            <person name="Jalonen R."/>
            <person name="Gaisberger H."/>
            <person name="Ma Y.Z."/>
            <person name="Qiu Y.X."/>
        </authorList>
    </citation>
    <scope>NUCLEOTIDE SEQUENCE [LARGE SCALE GENOMIC DNA]</scope>
    <source>
        <strain evidence="1">Hangzhou</strain>
    </source>
</reference>
<name>A0AAP0R2B4_LIQFO</name>
<protein>
    <submittedName>
        <fullName evidence="1">Uncharacterized protein</fullName>
    </submittedName>
</protein>
<dbReference type="Proteomes" id="UP001415857">
    <property type="component" value="Unassembled WGS sequence"/>
</dbReference>
<accession>A0AAP0R2B4</accession>
<keyword evidence="2" id="KW-1185">Reference proteome</keyword>
<evidence type="ECO:0000313" key="1">
    <source>
        <dbReference type="EMBL" id="KAK9266024.1"/>
    </source>
</evidence>
<dbReference type="EMBL" id="JBBPBK010000256">
    <property type="protein sequence ID" value="KAK9266024.1"/>
    <property type="molecule type" value="Genomic_DNA"/>
</dbReference>
<organism evidence="1 2">
    <name type="scientific">Liquidambar formosana</name>
    <name type="common">Formosan gum</name>
    <dbReference type="NCBI Taxonomy" id="63359"/>
    <lineage>
        <taxon>Eukaryota</taxon>
        <taxon>Viridiplantae</taxon>
        <taxon>Streptophyta</taxon>
        <taxon>Embryophyta</taxon>
        <taxon>Tracheophyta</taxon>
        <taxon>Spermatophyta</taxon>
        <taxon>Magnoliopsida</taxon>
        <taxon>eudicotyledons</taxon>
        <taxon>Gunneridae</taxon>
        <taxon>Pentapetalae</taxon>
        <taxon>Saxifragales</taxon>
        <taxon>Altingiaceae</taxon>
        <taxon>Liquidambar</taxon>
    </lineage>
</organism>
<proteinExistence type="predicted"/>
<comment type="caution">
    <text evidence="1">The sequence shown here is derived from an EMBL/GenBank/DDBJ whole genome shotgun (WGS) entry which is preliminary data.</text>
</comment>
<dbReference type="AlphaFoldDB" id="A0AAP0R2B4"/>
<sequence length="167" mass="18718">MVFGHGGGRAQQNRDVRFETANDVKNYWNTNLRKTLVLKETAQKIEKTSIIKPQPRKVSKVLPWLMGKTSVTENVQSGDDHSKPSSPLPIASEDANPWWESLLVDDDEADKGNTCCSSGLWDELITNIGEITPTTKGGDSFVEKNRSGWSDSFDMDDLWSLLNRYGQ</sequence>